<organism evidence="3 4">
    <name type="scientific">Corchorus olitorius</name>
    <dbReference type="NCBI Taxonomy" id="93759"/>
    <lineage>
        <taxon>Eukaryota</taxon>
        <taxon>Viridiplantae</taxon>
        <taxon>Streptophyta</taxon>
        <taxon>Embryophyta</taxon>
        <taxon>Tracheophyta</taxon>
        <taxon>Spermatophyta</taxon>
        <taxon>Magnoliopsida</taxon>
        <taxon>eudicotyledons</taxon>
        <taxon>Gunneridae</taxon>
        <taxon>Pentapetalae</taxon>
        <taxon>rosids</taxon>
        <taxon>malvids</taxon>
        <taxon>Malvales</taxon>
        <taxon>Malvaceae</taxon>
        <taxon>Grewioideae</taxon>
        <taxon>Apeibeae</taxon>
        <taxon>Corchorus</taxon>
    </lineage>
</organism>
<protein>
    <recommendedName>
        <fullName evidence="2">C2H2-type domain-containing protein</fullName>
    </recommendedName>
</protein>
<accession>A0A1R3ITI7</accession>
<proteinExistence type="predicted"/>
<dbReference type="PROSITE" id="PS50157">
    <property type="entry name" value="ZINC_FINGER_C2H2_2"/>
    <property type="match status" value="4"/>
</dbReference>
<evidence type="ECO:0000256" key="1">
    <source>
        <dbReference type="PROSITE-ProRule" id="PRU00042"/>
    </source>
</evidence>
<name>A0A1R3ITI7_9ROSI</name>
<evidence type="ECO:0000313" key="4">
    <source>
        <dbReference type="Proteomes" id="UP000187203"/>
    </source>
</evidence>
<dbReference type="AlphaFoldDB" id="A0A1R3ITI7"/>
<dbReference type="InterPro" id="IPR013087">
    <property type="entry name" value="Znf_C2H2_type"/>
</dbReference>
<feature type="domain" description="C2H2-type" evidence="2">
    <location>
        <begin position="440"/>
        <end position="467"/>
    </location>
</feature>
<keyword evidence="4" id="KW-1185">Reference proteome</keyword>
<dbReference type="OrthoDB" id="6077919at2759"/>
<comment type="caution">
    <text evidence="3">The sequence shown here is derived from an EMBL/GenBank/DDBJ whole genome shotgun (WGS) entry which is preliminary data.</text>
</comment>
<feature type="domain" description="C2H2-type" evidence="2">
    <location>
        <begin position="76"/>
        <end position="98"/>
    </location>
</feature>
<dbReference type="PROSITE" id="PS00028">
    <property type="entry name" value="ZINC_FINGER_C2H2_1"/>
    <property type="match status" value="4"/>
</dbReference>
<dbReference type="InterPro" id="IPR036236">
    <property type="entry name" value="Znf_C2H2_sf"/>
</dbReference>
<dbReference type="Gene3D" id="3.30.160.60">
    <property type="entry name" value="Classic Zinc Finger"/>
    <property type="match status" value="2"/>
</dbReference>
<reference evidence="4" key="1">
    <citation type="submission" date="2013-09" db="EMBL/GenBank/DDBJ databases">
        <title>Corchorus olitorius genome sequencing.</title>
        <authorList>
            <person name="Alam M."/>
            <person name="Haque M.S."/>
            <person name="Islam M.S."/>
            <person name="Emdad E.M."/>
            <person name="Islam M.M."/>
            <person name="Ahmed B."/>
            <person name="Halim A."/>
            <person name="Hossen Q.M.M."/>
            <person name="Hossain M.Z."/>
            <person name="Ahmed R."/>
            <person name="Khan M.M."/>
            <person name="Islam R."/>
            <person name="Rashid M.M."/>
            <person name="Khan S.A."/>
            <person name="Rahman M.S."/>
            <person name="Alam M."/>
            <person name="Yahiya A.S."/>
            <person name="Khan M.S."/>
            <person name="Azam M.S."/>
            <person name="Haque T."/>
            <person name="Lashkar M.Z.H."/>
            <person name="Akhand A.I."/>
            <person name="Morshed G."/>
            <person name="Roy S."/>
            <person name="Uddin K.S."/>
            <person name="Rabeya T."/>
            <person name="Hossain A.S."/>
            <person name="Chowdhury A."/>
            <person name="Snigdha A.R."/>
            <person name="Mortoza M.S."/>
            <person name="Matin S.A."/>
            <person name="Hoque S.M.E."/>
            <person name="Islam M.K."/>
            <person name="Roy D.K."/>
            <person name="Haider R."/>
            <person name="Moosa M.M."/>
            <person name="Elias S.M."/>
            <person name="Hasan A.M."/>
            <person name="Jahan S."/>
            <person name="Shafiuddin M."/>
            <person name="Mahmood N."/>
            <person name="Shommy N.S."/>
        </authorList>
    </citation>
    <scope>NUCLEOTIDE SEQUENCE [LARGE SCALE GENOMIC DNA]</scope>
    <source>
        <strain evidence="4">cv. O-4</strain>
    </source>
</reference>
<feature type="domain" description="C2H2-type" evidence="2">
    <location>
        <begin position="45"/>
        <end position="72"/>
    </location>
</feature>
<keyword evidence="1" id="KW-0863">Zinc-finger</keyword>
<dbReference type="PANTHER" id="PTHR46869:SF9">
    <property type="entry name" value="C2H2-TYPE DOMAIN-CONTAINING PROTEIN"/>
    <property type="match status" value="1"/>
</dbReference>
<dbReference type="GO" id="GO:0008270">
    <property type="term" value="F:zinc ion binding"/>
    <property type="evidence" value="ECO:0007669"/>
    <property type="project" value="UniProtKB-KW"/>
</dbReference>
<dbReference type="EMBL" id="AWUE01017652">
    <property type="protein sequence ID" value="OMO85892.1"/>
    <property type="molecule type" value="Genomic_DNA"/>
</dbReference>
<sequence length="525" mass="58533">MDKYSGKGKEKENMYFQGYGLRDNPKKSWKSSGFVDGSSSSAVMFPCKVCGKEFEAMKALFGHMRHHSKKETKGRFACKECGKKFQSLRALTGHMRLHPLKLRASESPRKDLVLESITVRRKRSKRPRYSNTPNSSFSSLNESSSVVEIEIDEELEGVALCLMMLSKGVRNGSEFISFSKSFDDNPDSSEIKSSYQNKGIMQINENDDPFCDGDEFFQVKKPRVYKSDSDVSDSMNVSFENEISGCKELDSGIVAYNEKKVGAKVDGEPGFELYDAEIEERISGKVITLGSIEVESGQGLMEGMGLAGLGATETELSSCKNVMFDACDAETGGDSLNKLICVPFNYKMSDDFLKKKKYKCKICNKTFKSHRALGGHQTFHRKMNNCAVEQTENCENNTQGSSCPETYSGLKLVKVDYAENPQEQEMTGVTDYTTRVYKVHRCQICSKVFASGQALGGHKRGHISKVSESRDRQPEKQLEFADICDAIDLNHHFLHTEEANGDVGFMACRVGSDCKREALVSLVAN</sequence>
<keyword evidence="1" id="KW-0862">Zinc</keyword>
<dbReference type="PANTHER" id="PTHR46869">
    <property type="entry name" value="C2H2-LIKE ZINC FINGER PROTEIN"/>
    <property type="match status" value="1"/>
</dbReference>
<evidence type="ECO:0000313" key="3">
    <source>
        <dbReference type="EMBL" id="OMO85892.1"/>
    </source>
</evidence>
<dbReference type="Proteomes" id="UP000187203">
    <property type="component" value="Unassembled WGS sequence"/>
</dbReference>
<keyword evidence="1" id="KW-0479">Metal-binding</keyword>
<evidence type="ECO:0000259" key="2">
    <source>
        <dbReference type="PROSITE" id="PS50157"/>
    </source>
</evidence>
<dbReference type="STRING" id="93759.A0A1R3ITI7"/>
<dbReference type="Pfam" id="PF13912">
    <property type="entry name" value="zf-C2H2_6"/>
    <property type="match status" value="4"/>
</dbReference>
<dbReference type="SMART" id="SM00355">
    <property type="entry name" value="ZnF_C2H2"/>
    <property type="match status" value="4"/>
</dbReference>
<gene>
    <name evidence="3" type="ORF">COLO4_21392</name>
</gene>
<dbReference type="SUPFAM" id="SSF57667">
    <property type="entry name" value="beta-beta-alpha zinc fingers"/>
    <property type="match status" value="2"/>
</dbReference>
<feature type="domain" description="C2H2-type" evidence="2">
    <location>
        <begin position="358"/>
        <end position="385"/>
    </location>
</feature>